<feature type="transmembrane region" description="Helical" evidence="1">
    <location>
        <begin position="26"/>
        <end position="47"/>
    </location>
</feature>
<reference evidence="2 3" key="1">
    <citation type="submission" date="2022-03" db="EMBL/GenBank/DDBJ databases">
        <title>Hymenobactersp. isolated from the air.</title>
        <authorList>
            <person name="Won M."/>
            <person name="Kwon S.-W."/>
        </authorList>
    </citation>
    <scope>NUCLEOTIDE SEQUENCE [LARGE SCALE GENOMIC DNA]</scope>
    <source>
        <strain evidence="2 3">KACC 22596</strain>
    </source>
</reference>
<protein>
    <recommendedName>
        <fullName evidence="4">DUF4199 domain-containing protein</fullName>
    </recommendedName>
</protein>
<dbReference type="RefSeq" id="WP_243511548.1">
    <property type="nucleotide sequence ID" value="NZ_CP094534.1"/>
</dbReference>
<keyword evidence="3" id="KW-1185">Reference proteome</keyword>
<evidence type="ECO:0000256" key="1">
    <source>
        <dbReference type="SAM" id="Phobius"/>
    </source>
</evidence>
<feature type="transmembrane region" description="Helical" evidence="1">
    <location>
        <begin position="127"/>
        <end position="152"/>
    </location>
</feature>
<feature type="transmembrane region" description="Helical" evidence="1">
    <location>
        <begin position="84"/>
        <end position="107"/>
    </location>
</feature>
<dbReference type="Pfam" id="PF13858">
    <property type="entry name" value="DUF4199"/>
    <property type="match status" value="1"/>
</dbReference>
<organism evidence="2 3">
    <name type="scientific">Hymenobacter monticola</name>
    <dbReference type="NCBI Taxonomy" id="1705399"/>
    <lineage>
        <taxon>Bacteria</taxon>
        <taxon>Pseudomonadati</taxon>
        <taxon>Bacteroidota</taxon>
        <taxon>Cytophagia</taxon>
        <taxon>Cytophagales</taxon>
        <taxon>Hymenobacteraceae</taxon>
        <taxon>Hymenobacter</taxon>
    </lineage>
</organism>
<accession>A0ABY4B0H4</accession>
<keyword evidence="1" id="KW-0472">Membrane</keyword>
<dbReference type="InterPro" id="IPR025250">
    <property type="entry name" value="DUF4199"/>
</dbReference>
<keyword evidence="1" id="KW-0812">Transmembrane</keyword>
<evidence type="ECO:0000313" key="3">
    <source>
        <dbReference type="Proteomes" id="UP000831390"/>
    </source>
</evidence>
<evidence type="ECO:0008006" key="4">
    <source>
        <dbReference type="Google" id="ProtNLM"/>
    </source>
</evidence>
<sequence length="170" mass="17869">MKGSTSRSASRLARLRATAENNGVRYGIYTGIGLVVYMVIAAVTGFMGSLEASSLNGAIIVLGVVLSIRHLRNVKGARMGYLEGYGTGIVTAMVASVMLGIAFWVMGGISPQAISQIRTRDLFGSDLGVLISGLGIILMGTMTGVITALVAMQHFRAPDEEQTLAEQSND</sequence>
<proteinExistence type="predicted"/>
<dbReference type="Proteomes" id="UP000831390">
    <property type="component" value="Chromosome"/>
</dbReference>
<keyword evidence="1" id="KW-1133">Transmembrane helix</keyword>
<evidence type="ECO:0000313" key="2">
    <source>
        <dbReference type="EMBL" id="UOE32629.1"/>
    </source>
</evidence>
<dbReference type="EMBL" id="CP094534">
    <property type="protein sequence ID" value="UOE32629.1"/>
    <property type="molecule type" value="Genomic_DNA"/>
</dbReference>
<gene>
    <name evidence="2" type="ORF">MTP16_16005</name>
</gene>
<name>A0ABY4B0H4_9BACT</name>
<feature type="transmembrane region" description="Helical" evidence="1">
    <location>
        <begin position="53"/>
        <end position="72"/>
    </location>
</feature>